<reference evidence="2" key="1">
    <citation type="submission" date="2016-10" db="EMBL/GenBank/DDBJ databases">
        <authorList>
            <person name="Varghese N."/>
            <person name="Submissions S."/>
        </authorList>
    </citation>
    <scope>NUCLEOTIDE SEQUENCE [LARGE SCALE GENOMIC DNA]</scope>
    <source>
        <strain evidence="2">CGMCC 1.11022</strain>
    </source>
</reference>
<protein>
    <submittedName>
        <fullName evidence="1">Uncharacterized protein</fullName>
    </submittedName>
</protein>
<keyword evidence="2" id="KW-1185">Reference proteome</keyword>
<organism evidence="1 2">
    <name type="scientific">Mesorhizobium muleiense</name>
    <dbReference type="NCBI Taxonomy" id="1004279"/>
    <lineage>
        <taxon>Bacteria</taxon>
        <taxon>Pseudomonadati</taxon>
        <taxon>Pseudomonadota</taxon>
        <taxon>Alphaproteobacteria</taxon>
        <taxon>Hyphomicrobiales</taxon>
        <taxon>Phyllobacteriaceae</taxon>
        <taxon>Mesorhizobium</taxon>
    </lineage>
</organism>
<name>A0A1G9ADA2_9HYPH</name>
<dbReference type="EMBL" id="FNEE01000013">
    <property type="protein sequence ID" value="SDK25231.1"/>
    <property type="molecule type" value="Genomic_DNA"/>
</dbReference>
<dbReference type="Proteomes" id="UP000198894">
    <property type="component" value="Unassembled WGS sequence"/>
</dbReference>
<dbReference type="AlphaFoldDB" id="A0A1G9ADA2"/>
<sequence length="61" mass="7134">MTIVQEKLFLTPGQGWFLRLARGLARHGARKRAYLDIRELPPHLQRDMGFLDGNDPYGRRK</sequence>
<dbReference type="RefSeq" id="WP_027152175.1">
    <property type="nucleotide sequence ID" value="NZ_FNEE01000013.1"/>
</dbReference>
<proteinExistence type="predicted"/>
<gene>
    <name evidence="1" type="ORF">SAMN05428953_11348</name>
</gene>
<evidence type="ECO:0000313" key="2">
    <source>
        <dbReference type="Proteomes" id="UP000198894"/>
    </source>
</evidence>
<evidence type="ECO:0000313" key="1">
    <source>
        <dbReference type="EMBL" id="SDK25231.1"/>
    </source>
</evidence>
<accession>A0A1G9ADA2</accession>